<dbReference type="Pfam" id="PF13188">
    <property type="entry name" value="PAS_8"/>
    <property type="match status" value="1"/>
</dbReference>
<reference evidence="2 3" key="1">
    <citation type="submission" date="2013-02" db="EMBL/GenBank/DDBJ databases">
        <authorList>
            <person name="Harkins D.M."/>
            <person name="Durkin A.S."/>
            <person name="Brinkac L.M."/>
            <person name="Haft D.H."/>
            <person name="Selengut J.D."/>
            <person name="Sanka R."/>
            <person name="DePew J."/>
            <person name="Purushe J."/>
            <person name="Tulsiani S.M."/>
            <person name="Graham G.C."/>
            <person name="Burns M.-A."/>
            <person name="Dohnt M.F."/>
            <person name="Smythe L.D."/>
            <person name="McKay D.B."/>
            <person name="Craig S.B."/>
            <person name="Vinetz J.M."/>
            <person name="Sutton G.G."/>
            <person name="Nierman W.C."/>
            <person name="Fouts D.E."/>
        </authorList>
    </citation>
    <scope>NUCLEOTIDE SEQUENCE [LARGE SCALE GENOMIC DNA]</scope>
    <source>
        <strain evidence="2 3">LT2050</strain>
    </source>
</reference>
<dbReference type="AlphaFoldDB" id="M3IED8"/>
<gene>
    <name evidence="2" type="ORF">LEP1GSC150_1054</name>
</gene>
<dbReference type="EMBL" id="AFMD02000489">
    <property type="protein sequence ID" value="EMG19693.1"/>
    <property type="molecule type" value="Genomic_DNA"/>
</dbReference>
<dbReference type="Gene3D" id="3.30.450.20">
    <property type="entry name" value="PAS domain"/>
    <property type="match status" value="1"/>
</dbReference>
<protein>
    <submittedName>
        <fullName evidence="2">PAS domain protein</fullName>
    </submittedName>
</protein>
<evidence type="ECO:0000259" key="1">
    <source>
        <dbReference type="Pfam" id="PF13188"/>
    </source>
</evidence>
<dbReference type="SUPFAM" id="SSF55785">
    <property type="entry name" value="PYP-like sensor domain (PAS domain)"/>
    <property type="match status" value="1"/>
</dbReference>
<feature type="domain" description="PAS" evidence="1">
    <location>
        <begin position="19"/>
        <end position="71"/>
    </location>
</feature>
<dbReference type="InterPro" id="IPR000014">
    <property type="entry name" value="PAS"/>
</dbReference>
<accession>M3IED8</accession>
<organism evidence="2 3">
    <name type="scientific">Leptospira interrogans serovar Copenhageni str. LT2050</name>
    <dbReference type="NCBI Taxonomy" id="1001598"/>
    <lineage>
        <taxon>Bacteria</taxon>
        <taxon>Pseudomonadati</taxon>
        <taxon>Spirochaetota</taxon>
        <taxon>Spirochaetia</taxon>
        <taxon>Leptospirales</taxon>
        <taxon>Leptospiraceae</taxon>
        <taxon>Leptospira</taxon>
    </lineage>
</organism>
<proteinExistence type="predicted"/>
<dbReference type="InterPro" id="IPR035965">
    <property type="entry name" value="PAS-like_dom_sf"/>
</dbReference>
<evidence type="ECO:0000313" key="2">
    <source>
        <dbReference type="EMBL" id="EMG19693.1"/>
    </source>
</evidence>
<name>M3IED8_LEPIT</name>
<sequence length="119" mass="13791">MQGLEMDKRNIELQFSDDRFNYLFEFSPIPVILLDSVSGTLIAGNYNFRSLTGYSKDNVHNLKLEDLFPGIKEMGDWSTPTKSLETMLRVDQARMKLRDKSEMDVSLSITALFEEPERY</sequence>
<feature type="non-terminal residue" evidence="2">
    <location>
        <position position="119"/>
    </location>
</feature>
<evidence type="ECO:0000313" key="3">
    <source>
        <dbReference type="Proteomes" id="UP000011778"/>
    </source>
</evidence>
<comment type="caution">
    <text evidence="2">The sequence shown here is derived from an EMBL/GenBank/DDBJ whole genome shotgun (WGS) entry which is preliminary data.</text>
</comment>
<dbReference type="Proteomes" id="UP000011778">
    <property type="component" value="Unassembled WGS sequence"/>
</dbReference>